<proteinExistence type="predicted"/>
<gene>
    <name evidence="2" type="primary">recA_0</name>
    <name evidence="2" type="ORF">g.95522</name>
</gene>
<dbReference type="AlphaFoldDB" id="A0A1D1XJ83"/>
<dbReference type="EMBL" id="GDJX01025605">
    <property type="protein sequence ID" value="JAT42331.1"/>
    <property type="molecule type" value="Transcribed_RNA"/>
</dbReference>
<evidence type="ECO:0000256" key="1">
    <source>
        <dbReference type="SAM" id="MobiDB-lite"/>
    </source>
</evidence>
<sequence length="121" mass="13494">MLNLFNNCRHPLFRFQFNSLFPSRPLILPLLLHFHSNDHGSSSDLFSNVETHSGDSSVQGLVKERGCPTSQKRGSDIVDLVVNNSAEDNFGASKLSPDDTNILAKILEENAAMKRELEVRV</sequence>
<accession>A0A1D1XJ83</accession>
<protein>
    <submittedName>
        <fullName evidence="2">Protein RecA</fullName>
    </submittedName>
</protein>
<organism evidence="2">
    <name type="scientific">Anthurium amnicola</name>
    <dbReference type="NCBI Taxonomy" id="1678845"/>
    <lineage>
        <taxon>Eukaryota</taxon>
        <taxon>Viridiplantae</taxon>
        <taxon>Streptophyta</taxon>
        <taxon>Embryophyta</taxon>
        <taxon>Tracheophyta</taxon>
        <taxon>Spermatophyta</taxon>
        <taxon>Magnoliopsida</taxon>
        <taxon>Liliopsida</taxon>
        <taxon>Araceae</taxon>
        <taxon>Pothoideae</taxon>
        <taxon>Potheae</taxon>
        <taxon>Anthurium</taxon>
    </lineage>
</organism>
<reference evidence="2" key="1">
    <citation type="submission" date="2015-07" db="EMBL/GenBank/DDBJ databases">
        <title>Transcriptome Assembly of Anthurium amnicola.</title>
        <authorList>
            <person name="Suzuki J."/>
        </authorList>
    </citation>
    <scope>NUCLEOTIDE SEQUENCE</scope>
</reference>
<feature type="region of interest" description="Disordered" evidence="1">
    <location>
        <begin position="45"/>
        <end position="71"/>
    </location>
</feature>
<name>A0A1D1XJ83_9ARAE</name>
<feature type="compositionally biased region" description="Polar residues" evidence="1">
    <location>
        <begin position="45"/>
        <end position="59"/>
    </location>
</feature>
<evidence type="ECO:0000313" key="2">
    <source>
        <dbReference type="EMBL" id="JAT42331.1"/>
    </source>
</evidence>